<dbReference type="Proteomes" id="UP000324222">
    <property type="component" value="Unassembled WGS sequence"/>
</dbReference>
<reference evidence="1 2" key="1">
    <citation type="submission" date="2019-05" db="EMBL/GenBank/DDBJ databases">
        <title>Another draft genome of Portunus trituberculatus and its Hox gene families provides insights of decapod evolution.</title>
        <authorList>
            <person name="Jeong J.-H."/>
            <person name="Song I."/>
            <person name="Kim S."/>
            <person name="Choi T."/>
            <person name="Kim D."/>
            <person name="Ryu S."/>
            <person name="Kim W."/>
        </authorList>
    </citation>
    <scope>NUCLEOTIDE SEQUENCE [LARGE SCALE GENOMIC DNA]</scope>
    <source>
        <tissue evidence="1">Muscle</tissue>
    </source>
</reference>
<organism evidence="1 2">
    <name type="scientific">Portunus trituberculatus</name>
    <name type="common">Swimming crab</name>
    <name type="synonym">Neptunus trituberculatus</name>
    <dbReference type="NCBI Taxonomy" id="210409"/>
    <lineage>
        <taxon>Eukaryota</taxon>
        <taxon>Metazoa</taxon>
        <taxon>Ecdysozoa</taxon>
        <taxon>Arthropoda</taxon>
        <taxon>Crustacea</taxon>
        <taxon>Multicrustacea</taxon>
        <taxon>Malacostraca</taxon>
        <taxon>Eumalacostraca</taxon>
        <taxon>Eucarida</taxon>
        <taxon>Decapoda</taxon>
        <taxon>Pleocyemata</taxon>
        <taxon>Brachyura</taxon>
        <taxon>Eubrachyura</taxon>
        <taxon>Portunoidea</taxon>
        <taxon>Portunidae</taxon>
        <taxon>Portuninae</taxon>
        <taxon>Portunus</taxon>
    </lineage>
</organism>
<comment type="caution">
    <text evidence="1">The sequence shown here is derived from an EMBL/GenBank/DDBJ whole genome shotgun (WGS) entry which is preliminary data.</text>
</comment>
<accession>A0A5B7FCW6</accession>
<sequence>MVIIFPITLSSKERLVKGRSAGGANLEVLAGIGAPFLDVAVRCVVFCVNSRCGEEFVGVCFTLRCGVRVCKFP</sequence>
<protein>
    <submittedName>
        <fullName evidence="1">Uncharacterized protein</fullName>
    </submittedName>
</protein>
<evidence type="ECO:0000313" key="2">
    <source>
        <dbReference type="Proteomes" id="UP000324222"/>
    </source>
</evidence>
<proteinExistence type="predicted"/>
<name>A0A5B7FCW6_PORTR</name>
<dbReference type="EMBL" id="VSRR010006213">
    <property type="protein sequence ID" value="MPC44292.1"/>
    <property type="molecule type" value="Genomic_DNA"/>
</dbReference>
<dbReference type="AlphaFoldDB" id="A0A5B7FCW6"/>
<keyword evidence="2" id="KW-1185">Reference proteome</keyword>
<evidence type="ECO:0000313" key="1">
    <source>
        <dbReference type="EMBL" id="MPC44292.1"/>
    </source>
</evidence>
<gene>
    <name evidence="1" type="ORF">E2C01_037964</name>
</gene>